<keyword evidence="3 16" id="KW-0515">Mutator protein</keyword>
<dbReference type="NCBIfam" id="NF002677">
    <property type="entry name" value="PRK02406.1"/>
    <property type="match status" value="1"/>
</dbReference>
<dbReference type="CDD" id="cd03586">
    <property type="entry name" value="PolY_Pol_IV_kappa"/>
    <property type="match status" value="1"/>
</dbReference>
<gene>
    <name evidence="16" type="primary">dinB</name>
    <name evidence="19" type="ORF">ET495_02545</name>
</gene>
<dbReference type="EMBL" id="CP035495">
    <property type="protein sequence ID" value="QAY62329.1"/>
    <property type="molecule type" value="Genomic_DNA"/>
</dbReference>
<feature type="active site" evidence="16">
    <location>
        <position position="121"/>
    </location>
</feature>
<dbReference type="NCBIfam" id="NF002751">
    <property type="entry name" value="PRK02794.1"/>
    <property type="match status" value="1"/>
</dbReference>
<dbReference type="Pfam" id="PF21999">
    <property type="entry name" value="IMS_HHH_1"/>
    <property type="match status" value="1"/>
</dbReference>
<dbReference type="HAMAP" id="MF_01113">
    <property type="entry name" value="DNApol_IV"/>
    <property type="match status" value="1"/>
</dbReference>
<dbReference type="RefSeq" id="WP_129202366.1">
    <property type="nucleotide sequence ID" value="NZ_CP035495.1"/>
</dbReference>
<dbReference type="Gene3D" id="3.30.70.270">
    <property type="match status" value="1"/>
</dbReference>
<evidence type="ECO:0000256" key="17">
    <source>
        <dbReference type="SAM" id="MobiDB-lite"/>
    </source>
</evidence>
<keyword evidence="6 16" id="KW-0548">Nucleotidyltransferase</keyword>
<accession>A0A4P6EM36</accession>
<dbReference type="PANTHER" id="PTHR11076:SF33">
    <property type="entry name" value="DNA POLYMERASE KAPPA"/>
    <property type="match status" value="1"/>
</dbReference>
<evidence type="ECO:0000256" key="9">
    <source>
        <dbReference type="ARBA" id="ARBA00022763"/>
    </source>
</evidence>
<dbReference type="GO" id="GO:0006261">
    <property type="term" value="P:DNA-templated DNA replication"/>
    <property type="evidence" value="ECO:0007669"/>
    <property type="project" value="UniProtKB-UniRule"/>
</dbReference>
<comment type="cofactor">
    <cofactor evidence="16">
        <name>Mg(2+)</name>
        <dbReference type="ChEBI" id="CHEBI:18420"/>
    </cofactor>
    <text evidence="16">Binds 2 magnesium ions per subunit.</text>
</comment>
<evidence type="ECO:0000256" key="14">
    <source>
        <dbReference type="ARBA" id="ARBA00025589"/>
    </source>
</evidence>
<reference evidence="19 20" key="1">
    <citation type="submission" date="2019-01" db="EMBL/GenBank/DDBJ databases">
        <title>Genome sequencing of strain 2JSPR-7.</title>
        <authorList>
            <person name="Heo J."/>
            <person name="Kim S.-J."/>
            <person name="Kim J.-S."/>
            <person name="Hong S.-B."/>
            <person name="Kwon S.-W."/>
        </authorList>
    </citation>
    <scope>NUCLEOTIDE SEQUENCE [LARGE SCALE GENOMIC DNA]</scope>
    <source>
        <strain evidence="19 20">2JSPR-7</strain>
    </source>
</reference>
<dbReference type="GO" id="GO:0042276">
    <property type="term" value="P:error-prone translesion synthesis"/>
    <property type="evidence" value="ECO:0007669"/>
    <property type="project" value="TreeGrafter"/>
</dbReference>
<evidence type="ECO:0000256" key="8">
    <source>
        <dbReference type="ARBA" id="ARBA00022723"/>
    </source>
</evidence>
<evidence type="ECO:0000256" key="6">
    <source>
        <dbReference type="ARBA" id="ARBA00022695"/>
    </source>
</evidence>
<dbReference type="GO" id="GO:0003684">
    <property type="term" value="F:damaged DNA binding"/>
    <property type="evidence" value="ECO:0007669"/>
    <property type="project" value="InterPro"/>
</dbReference>
<evidence type="ECO:0000256" key="7">
    <source>
        <dbReference type="ARBA" id="ARBA00022705"/>
    </source>
</evidence>
<dbReference type="InterPro" id="IPR043128">
    <property type="entry name" value="Rev_trsase/Diguanyl_cyclase"/>
</dbReference>
<evidence type="ECO:0000256" key="15">
    <source>
        <dbReference type="ARBA" id="ARBA00049244"/>
    </source>
</evidence>
<dbReference type="Gene3D" id="3.40.1170.60">
    <property type="match status" value="1"/>
</dbReference>
<evidence type="ECO:0000259" key="18">
    <source>
        <dbReference type="PROSITE" id="PS50173"/>
    </source>
</evidence>
<evidence type="ECO:0000313" key="20">
    <source>
        <dbReference type="Proteomes" id="UP000291758"/>
    </source>
</evidence>
<comment type="similarity">
    <text evidence="2 16">Belongs to the DNA polymerase type-Y family.</text>
</comment>
<dbReference type="PANTHER" id="PTHR11076">
    <property type="entry name" value="DNA REPAIR POLYMERASE UMUC / TRANSFERASE FAMILY MEMBER"/>
    <property type="match status" value="1"/>
</dbReference>
<keyword evidence="9 16" id="KW-0227">DNA damage</keyword>
<evidence type="ECO:0000256" key="13">
    <source>
        <dbReference type="ARBA" id="ARBA00023204"/>
    </source>
</evidence>
<organism evidence="19 20">
    <name type="scientific">Xylanimonas allomyrinae</name>
    <dbReference type="NCBI Taxonomy" id="2509459"/>
    <lineage>
        <taxon>Bacteria</taxon>
        <taxon>Bacillati</taxon>
        <taxon>Actinomycetota</taxon>
        <taxon>Actinomycetes</taxon>
        <taxon>Micrococcales</taxon>
        <taxon>Promicromonosporaceae</taxon>
        <taxon>Xylanimonas</taxon>
    </lineage>
</organism>
<feature type="domain" description="UmuC" evidence="18">
    <location>
        <begin position="23"/>
        <end position="202"/>
    </location>
</feature>
<dbReference type="InterPro" id="IPR036775">
    <property type="entry name" value="DNA_pol_Y-fam_lit_finger_sf"/>
</dbReference>
<dbReference type="InterPro" id="IPR017961">
    <property type="entry name" value="DNA_pol_Y-fam_little_finger"/>
</dbReference>
<feature type="site" description="Substrate discrimination" evidence="16">
    <location>
        <position position="32"/>
    </location>
</feature>
<dbReference type="SUPFAM" id="SSF100879">
    <property type="entry name" value="Lesion bypass DNA polymerase (Y-family), little finger domain"/>
    <property type="match status" value="1"/>
</dbReference>
<dbReference type="FunFam" id="3.30.1490.100:FF:000004">
    <property type="entry name" value="DNA polymerase IV"/>
    <property type="match status" value="1"/>
</dbReference>
<proteinExistence type="inferred from homology"/>
<protein>
    <recommendedName>
        <fullName evidence="16">DNA polymerase IV</fullName>
        <shortName evidence="16">Pol IV</shortName>
        <ecNumber evidence="16">2.7.7.7</ecNumber>
    </recommendedName>
</protein>
<keyword evidence="20" id="KW-1185">Reference proteome</keyword>
<dbReference type="Gene3D" id="1.10.150.20">
    <property type="entry name" value="5' to 3' exonuclease, C-terminal subdomain"/>
    <property type="match status" value="1"/>
</dbReference>
<feature type="region of interest" description="Disordered" evidence="17">
    <location>
        <begin position="401"/>
        <end position="430"/>
    </location>
</feature>
<dbReference type="OrthoDB" id="9808813at2"/>
<keyword evidence="5 16" id="KW-0808">Transferase</keyword>
<evidence type="ECO:0000256" key="5">
    <source>
        <dbReference type="ARBA" id="ARBA00022679"/>
    </source>
</evidence>
<evidence type="ECO:0000256" key="12">
    <source>
        <dbReference type="ARBA" id="ARBA00023125"/>
    </source>
</evidence>
<keyword evidence="10 16" id="KW-0460">Magnesium</keyword>
<keyword evidence="8 16" id="KW-0479">Metal-binding</keyword>
<comment type="subunit">
    <text evidence="16">Monomer.</text>
</comment>
<feature type="binding site" evidence="16">
    <location>
        <position position="27"/>
    </location>
    <ligand>
        <name>Mg(2+)</name>
        <dbReference type="ChEBI" id="CHEBI:18420"/>
    </ligand>
</feature>
<dbReference type="KEGG" id="xyl:ET495_02545"/>
<keyword evidence="7 16" id="KW-0235">DNA replication</keyword>
<evidence type="ECO:0000256" key="1">
    <source>
        <dbReference type="ARBA" id="ARBA00004496"/>
    </source>
</evidence>
<evidence type="ECO:0000256" key="4">
    <source>
        <dbReference type="ARBA" id="ARBA00022490"/>
    </source>
</evidence>
<dbReference type="InterPro" id="IPR050116">
    <property type="entry name" value="DNA_polymerase-Y"/>
</dbReference>
<dbReference type="GO" id="GO:0000287">
    <property type="term" value="F:magnesium ion binding"/>
    <property type="evidence" value="ECO:0007669"/>
    <property type="project" value="UniProtKB-UniRule"/>
</dbReference>
<dbReference type="GO" id="GO:0009432">
    <property type="term" value="P:SOS response"/>
    <property type="evidence" value="ECO:0007669"/>
    <property type="project" value="TreeGrafter"/>
</dbReference>
<name>A0A4P6EM36_9MICO</name>
<evidence type="ECO:0000256" key="11">
    <source>
        <dbReference type="ARBA" id="ARBA00022932"/>
    </source>
</evidence>
<feature type="binding site" evidence="16">
    <location>
        <position position="120"/>
    </location>
    <ligand>
        <name>Mg(2+)</name>
        <dbReference type="ChEBI" id="CHEBI:18420"/>
    </ligand>
</feature>
<evidence type="ECO:0000256" key="2">
    <source>
        <dbReference type="ARBA" id="ARBA00010945"/>
    </source>
</evidence>
<dbReference type="Pfam" id="PF11799">
    <property type="entry name" value="IMS_C"/>
    <property type="match status" value="1"/>
</dbReference>
<dbReference type="Pfam" id="PF00817">
    <property type="entry name" value="IMS"/>
    <property type="match status" value="1"/>
</dbReference>
<dbReference type="GO" id="GO:0003887">
    <property type="term" value="F:DNA-directed DNA polymerase activity"/>
    <property type="evidence" value="ECO:0007669"/>
    <property type="project" value="UniProtKB-UniRule"/>
</dbReference>
<dbReference type="PROSITE" id="PS50173">
    <property type="entry name" value="UMUC"/>
    <property type="match status" value="1"/>
</dbReference>
<dbReference type="GO" id="GO:0005829">
    <property type="term" value="C:cytosol"/>
    <property type="evidence" value="ECO:0007669"/>
    <property type="project" value="TreeGrafter"/>
</dbReference>
<dbReference type="NCBIfam" id="NF003015">
    <property type="entry name" value="PRK03858.1"/>
    <property type="match status" value="1"/>
</dbReference>
<keyword evidence="4 16" id="KW-0963">Cytoplasm</keyword>
<dbReference type="GO" id="GO:0006281">
    <property type="term" value="P:DNA repair"/>
    <property type="evidence" value="ECO:0007669"/>
    <property type="project" value="UniProtKB-UniRule"/>
</dbReference>
<keyword evidence="12 16" id="KW-0238">DNA-binding</keyword>
<dbReference type="InterPro" id="IPR053848">
    <property type="entry name" value="IMS_HHH_1"/>
</dbReference>
<feature type="compositionally biased region" description="Basic and acidic residues" evidence="17">
    <location>
        <begin position="413"/>
        <end position="430"/>
    </location>
</feature>
<dbReference type="Gene3D" id="3.30.1490.100">
    <property type="entry name" value="DNA polymerase, Y-family, little finger domain"/>
    <property type="match status" value="1"/>
</dbReference>
<comment type="subcellular location">
    <subcellularLocation>
        <location evidence="1 16">Cytoplasm</location>
    </subcellularLocation>
</comment>
<dbReference type="InterPro" id="IPR001126">
    <property type="entry name" value="UmuC"/>
</dbReference>
<keyword evidence="11 16" id="KW-0239">DNA-directed DNA polymerase</keyword>
<dbReference type="InterPro" id="IPR043502">
    <property type="entry name" value="DNA/RNA_pol_sf"/>
</dbReference>
<evidence type="ECO:0000256" key="3">
    <source>
        <dbReference type="ARBA" id="ARBA00022457"/>
    </source>
</evidence>
<sequence length="430" mass="46155">MSKAPRSATANRDWGSDESRTSIMHVDMDAFFAMCELARRPELHGLPVIVGGRERGVVLAATYEARAFGVRSAVPMASALRLCPQAVVVPPDHRRYTDVSRAIMATMGEITPIVEQISIDEAFLDVSGARRRLGPPTAIGARLRAHVQAVHGVTCSVGIAKNKFLAKLASTHAKPDGMLLVPAEASVPFLRTLPVGALWGVGEKTEASLARWGITTVAQVADTDVATLQAAVGRVQGAHLHDLAWGRDPRPVVPVSHERSIGNETTFGADQSDLRAVESRVLELCDKVAARLREQSVVTRTVALKVRTSDFRTLTRSRTLDGPTDVARELYRVARELLAGVDLQGLPVRLVGVRAESLQPRAGLAEQLTLDEASAERPSAQRDAELALDAVRLRFGKSAIGLGPGGMASASRRAVEDGERLRDSRHAPTG</sequence>
<dbReference type="InterPro" id="IPR022880">
    <property type="entry name" value="DNApol_IV"/>
</dbReference>
<evidence type="ECO:0000313" key="19">
    <source>
        <dbReference type="EMBL" id="QAY62329.1"/>
    </source>
</evidence>
<evidence type="ECO:0000256" key="10">
    <source>
        <dbReference type="ARBA" id="ARBA00022842"/>
    </source>
</evidence>
<comment type="catalytic activity">
    <reaction evidence="15 16">
        <text>DNA(n) + a 2'-deoxyribonucleoside 5'-triphosphate = DNA(n+1) + diphosphate</text>
        <dbReference type="Rhea" id="RHEA:22508"/>
        <dbReference type="Rhea" id="RHEA-COMP:17339"/>
        <dbReference type="Rhea" id="RHEA-COMP:17340"/>
        <dbReference type="ChEBI" id="CHEBI:33019"/>
        <dbReference type="ChEBI" id="CHEBI:61560"/>
        <dbReference type="ChEBI" id="CHEBI:173112"/>
        <dbReference type="EC" id="2.7.7.7"/>
    </reaction>
</comment>
<dbReference type="Proteomes" id="UP000291758">
    <property type="component" value="Chromosome"/>
</dbReference>
<dbReference type="EC" id="2.7.7.7" evidence="16"/>
<comment type="function">
    <text evidence="14 16">Poorly processive, error-prone DNA polymerase involved in untargeted mutagenesis. Copies undamaged DNA at stalled replication forks, which arise in vivo from mismatched or misaligned primer ends. These misaligned primers can be extended by PolIV. Exhibits no 3'-5' exonuclease (proofreading) activity. May be involved in translesional synthesis, in conjunction with the beta clamp from PolIII.</text>
</comment>
<dbReference type="SUPFAM" id="SSF56672">
    <property type="entry name" value="DNA/RNA polymerases"/>
    <property type="match status" value="1"/>
</dbReference>
<dbReference type="AlphaFoldDB" id="A0A4P6EM36"/>
<evidence type="ECO:0000256" key="16">
    <source>
        <dbReference type="HAMAP-Rule" id="MF_01113"/>
    </source>
</evidence>
<keyword evidence="13 16" id="KW-0234">DNA repair</keyword>